<evidence type="ECO:0000313" key="2">
    <source>
        <dbReference type="EMBL" id="WAS91101.1"/>
    </source>
</evidence>
<dbReference type="Proteomes" id="UP001164459">
    <property type="component" value="Chromosome"/>
</dbReference>
<feature type="signal peptide" evidence="1">
    <location>
        <begin position="1"/>
        <end position="32"/>
    </location>
</feature>
<dbReference type="RefSeq" id="WP_269033465.1">
    <property type="nucleotide sequence ID" value="NZ_CP114040.1"/>
</dbReference>
<dbReference type="PANTHER" id="PTHR31021">
    <property type="entry name" value="ADENOMATOSIS POLYPOSIS COLI DOWN-REGULATED 1"/>
    <property type="match status" value="1"/>
</dbReference>
<protein>
    <recommendedName>
        <fullName evidence="4">APCDD1 domain-containing protein</fullName>
    </recommendedName>
</protein>
<name>A0ABY7GVW7_9BACT</name>
<evidence type="ECO:0000313" key="3">
    <source>
        <dbReference type="Proteomes" id="UP001164459"/>
    </source>
</evidence>
<sequence length="220" mass="23423">MMPRSGRTVAGMTTTKLLAPALLTAAFALACAHGCDAEDGTETPDNAPDIAGRWVSDCLPSPQADGSTQYLRLDFAIDDAEWKLDYVTHADDACATKLVTVHIEGPYELERPSTTVEGAWEARFAFGTKTIRPEVDGLRDYLNSLDGCGAADFATGVAQDVLQTGCAGFGQYPGADCPADFDVVKRDGDDLFFGARPADNDMCTAAKRPTALSPVGNHRR</sequence>
<dbReference type="InterPro" id="IPR042425">
    <property type="entry name" value="APCDD1"/>
</dbReference>
<evidence type="ECO:0000256" key="1">
    <source>
        <dbReference type="SAM" id="SignalP"/>
    </source>
</evidence>
<reference evidence="2" key="1">
    <citation type="submission" date="2022-11" db="EMBL/GenBank/DDBJ databases">
        <title>Minimal conservation of predation-associated metabolite biosynthetic gene clusters underscores biosynthetic potential of Myxococcota including descriptions for ten novel species: Archangium lansinium sp. nov., Myxococcus landrumus sp. nov., Nannocystis bai.</title>
        <authorList>
            <person name="Ahearne A."/>
            <person name="Stevens C."/>
            <person name="Dowd S."/>
        </authorList>
    </citation>
    <scope>NUCLEOTIDE SEQUENCE</scope>
    <source>
        <strain evidence="2">Fl3</strain>
    </source>
</reference>
<keyword evidence="1" id="KW-0732">Signal</keyword>
<feature type="chain" id="PRO_5046487185" description="APCDD1 domain-containing protein" evidence="1">
    <location>
        <begin position="33"/>
        <end position="220"/>
    </location>
</feature>
<keyword evidence="3" id="KW-1185">Reference proteome</keyword>
<proteinExistence type="predicted"/>
<gene>
    <name evidence="2" type="ORF">O0S08_33360</name>
</gene>
<organism evidence="2 3">
    <name type="scientific">Nannocystis punicea</name>
    <dbReference type="NCBI Taxonomy" id="2995304"/>
    <lineage>
        <taxon>Bacteria</taxon>
        <taxon>Pseudomonadati</taxon>
        <taxon>Myxococcota</taxon>
        <taxon>Polyangia</taxon>
        <taxon>Nannocystales</taxon>
        <taxon>Nannocystaceae</taxon>
        <taxon>Nannocystis</taxon>
    </lineage>
</organism>
<dbReference type="PROSITE" id="PS51257">
    <property type="entry name" value="PROKAR_LIPOPROTEIN"/>
    <property type="match status" value="1"/>
</dbReference>
<dbReference type="EMBL" id="CP114040">
    <property type="protein sequence ID" value="WAS91101.1"/>
    <property type="molecule type" value="Genomic_DNA"/>
</dbReference>
<accession>A0ABY7GVW7</accession>
<evidence type="ECO:0008006" key="4">
    <source>
        <dbReference type="Google" id="ProtNLM"/>
    </source>
</evidence>
<dbReference type="PANTHER" id="PTHR31021:SF1">
    <property type="entry name" value="CHROMOSOME UNDETERMINED SCAFFOLD_56, WHOLE GENOME SHOTGUN SEQUENCE"/>
    <property type="match status" value="1"/>
</dbReference>